<accession>A0AAU9FKZ7</accession>
<feature type="region of interest" description="Disordered" evidence="5">
    <location>
        <begin position="1020"/>
        <end position="1050"/>
    </location>
</feature>
<evidence type="ECO:0000259" key="7">
    <source>
        <dbReference type="Pfam" id="PF13906"/>
    </source>
</evidence>
<dbReference type="EMBL" id="AP029265">
    <property type="protein sequence ID" value="BFF96467.1"/>
    <property type="molecule type" value="Genomic_DNA"/>
</dbReference>
<dbReference type="AlphaFoldDB" id="A0AAU9FKZ7"/>
<comment type="subcellular location">
    <subcellularLocation>
        <location evidence="1">Membrane</location>
        <topology evidence="1">Multi-pass membrane protein</topology>
    </subcellularLocation>
</comment>
<sequence>MVRQLSPWKVLTRRKHIQAEGSEGETKLNRVLGLWDLTALGVGSTLGAGVYVLAGQIAKDQAGPSVMISFAIAALASLLAGICYAEFGARVPKAGSAYVYSYVCIGELAAFVIGWNLILEYIIGTASVCRGISLYLDSLLNDTLKESFAEVAPMNVKFLGSYFDFFAFGLVVVFGVALAFGVETSTMANNCITCLNIFILGFVIIAGAIKADFTNWTVDPSTVSANATIGSGGYFPFGFEGTLQGAATCFFGFVGFDCIATTGEEVRNPRKNIPQSILLSLLIIFLCYFGVSTVLTLMLPYYLQDANAPLPYAFEYVGWPVAMWIVTVGGLIGLLASLFGALFPLPRVMYSMAQDGLLFRFLGKVSPRFQVPVTGSIVAALFTAVIAGLFDLAQLVSLLSIGTLLAYSVVAISIMLLRYMEYYEPDEIYPQIDSRASEITSLTSRADRLTCGSVCTQLFNVHRVPEPNTLSTRIVGMLTALFSILALSLGLLIMHAYSSIISQKAWALSLLVVLVGLICLILLLICLQPREARSRLFRVPFVPVVPAISIFINLYLMLQLDSWTWVRFGVWMIVGIPIFLACRYFYDCKNPQNRNRKRNRFAYFTALKGPSTTADNRLSKESIITQDTQLKSSSCNSLDRIQKLNEVGEDLIEVKNANGKIFYVEDTKSENSTVTLGGTESPSREDEHSVIAMLDDVLDAEDIEQQQLELDQQNHIFERHFSLDSEMYPSVIETVIVATVHSSSEDDEVVSLQSLKLRKCRMFAQQMLDDMFNSAVFAEQLKAALESRGAAEPREKNDSNDILRDKPKLRRLESDTSLRSQASAIEYSMHSDKFKDRLSHIIMNASALKVNTSMKRKGEPEPEHEETEAEVEPAVRPERPLLYQSKSETDVRRRMLKAINGLKIDHSEDGNVGKVFSNLYATHTYSAKQDPNSSSIVKPAGHIPRPPEFDPNLYKTIKSISLRKQRPSLSQQQVLDAKNLEVAATLVSSTELEPELEPGQGQGPSLVQFKAKLEAILQRGLSHRTQQRPDPVRRSRPGLGLRQRGGTLNEAVVRSETKECEIYPAKSS</sequence>
<feature type="compositionally biased region" description="Basic and acidic residues" evidence="5">
    <location>
        <begin position="789"/>
        <end position="815"/>
    </location>
</feature>
<evidence type="ECO:0000256" key="2">
    <source>
        <dbReference type="ARBA" id="ARBA00022692"/>
    </source>
</evidence>
<dbReference type="InterPro" id="IPR002293">
    <property type="entry name" value="AA/rel_permease1"/>
</dbReference>
<evidence type="ECO:0000256" key="5">
    <source>
        <dbReference type="SAM" id="MobiDB-lite"/>
    </source>
</evidence>
<name>A0AAU9FKZ7_DROMD</name>
<proteinExistence type="predicted"/>
<dbReference type="PANTHER" id="PTHR43243:SF105">
    <property type="entry name" value="CATIONIC AMINO ACID TRANSPORTER C-TERMINAL DOMAIN-CONTAINING PROTEIN"/>
    <property type="match status" value="1"/>
</dbReference>
<feature type="transmembrane region" description="Helical" evidence="6">
    <location>
        <begin position="506"/>
        <end position="527"/>
    </location>
</feature>
<feature type="transmembrane region" description="Helical" evidence="6">
    <location>
        <begin position="187"/>
        <end position="209"/>
    </location>
</feature>
<feature type="transmembrane region" description="Helical" evidence="6">
    <location>
        <begin position="97"/>
        <end position="115"/>
    </location>
</feature>
<organism evidence="8 9">
    <name type="scientific">Drosophila madeirensis</name>
    <name type="common">Fruit fly</name>
    <dbReference type="NCBI Taxonomy" id="30013"/>
    <lineage>
        <taxon>Eukaryota</taxon>
        <taxon>Metazoa</taxon>
        <taxon>Ecdysozoa</taxon>
        <taxon>Arthropoda</taxon>
        <taxon>Hexapoda</taxon>
        <taxon>Insecta</taxon>
        <taxon>Pterygota</taxon>
        <taxon>Neoptera</taxon>
        <taxon>Endopterygota</taxon>
        <taxon>Diptera</taxon>
        <taxon>Brachycera</taxon>
        <taxon>Muscomorpha</taxon>
        <taxon>Ephydroidea</taxon>
        <taxon>Drosophilidae</taxon>
        <taxon>Drosophila</taxon>
        <taxon>Sophophora</taxon>
    </lineage>
</organism>
<feature type="transmembrane region" description="Helical" evidence="6">
    <location>
        <begin position="564"/>
        <end position="586"/>
    </location>
</feature>
<evidence type="ECO:0000256" key="3">
    <source>
        <dbReference type="ARBA" id="ARBA00022989"/>
    </source>
</evidence>
<dbReference type="GO" id="GO:0097638">
    <property type="term" value="P:L-arginine import across plasma membrane"/>
    <property type="evidence" value="ECO:0007669"/>
    <property type="project" value="TreeGrafter"/>
</dbReference>
<evidence type="ECO:0000256" key="4">
    <source>
        <dbReference type="ARBA" id="ARBA00023136"/>
    </source>
</evidence>
<feature type="domain" description="Cationic amino acid transporter C-terminal" evidence="7">
    <location>
        <begin position="537"/>
        <end position="581"/>
    </location>
</feature>
<keyword evidence="3 6" id="KW-1133">Transmembrane helix</keyword>
<gene>
    <name evidence="8" type="ORF">DMAD_05106</name>
</gene>
<feature type="transmembrane region" description="Helical" evidence="6">
    <location>
        <begin position="277"/>
        <end position="301"/>
    </location>
</feature>
<evidence type="ECO:0000313" key="9">
    <source>
        <dbReference type="Proteomes" id="UP001500889"/>
    </source>
</evidence>
<dbReference type="GO" id="GO:0000064">
    <property type="term" value="F:L-ornithine transmembrane transporter activity"/>
    <property type="evidence" value="ECO:0007669"/>
    <property type="project" value="TreeGrafter"/>
</dbReference>
<feature type="transmembrane region" description="Helical" evidence="6">
    <location>
        <begin position="66"/>
        <end position="85"/>
    </location>
</feature>
<protein>
    <submittedName>
        <fullName evidence="8">Cationic amino acid transporter 3</fullName>
    </submittedName>
</protein>
<feature type="compositionally biased region" description="Acidic residues" evidence="5">
    <location>
        <begin position="862"/>
        <end position="871"/>
    </location>
</feature>
<feature type="region of interest" description="Disordered" evidence="5">
    <location>
        <begin position="786"/>
        <end position="815"/>
    </location>
</feature>
<dbReference type="Gene3D" id="1.20.1740.10">
    <property type="entry name" value="Amino acid/polyamine transporter I"/>
    <property type="match status" value="2"/>
</dbReference>
<reference evidence="8 9" key="1">
    <citation type="submission" date="2024-02" db="EMBL/GenBank/DDBJ databases">
        <title>A chromosome-level genome assembly of Drosophila madeirensis, a fruit fly species endemic to Madeira island.</title>
        <authorList>
            <person name="Tomihara K."/>
            <person name="Llopart A."/>
            <person name="Yamamoto D."/>
        </authorList>
    </citation>
    <scope>NUCLEOTIDE SEQUENCE [LARGE SCALE GENOMIC DNA]</scope>
    <source>
        <strain evidence="8 9">RF1</strain>
    </source>
</reference>
<evidence type="ECO:0000256" key="6">
    <source>
        <dbReference type="SAM" id="Phobius"/>
    </source>
</evidence>
<dbReference type="GO" id="GO:0061459">
    <property type="term" value="F:L-arginine transmembrane transporter activity"/>
    <property type="evidence" value="ECO:0007669"/>
    <property type="project" value="TreeGrafter"/>
</dbReference>
<keyword evidence="4 6" id="KW-0472">Membrane</keyword>
<feature type="transmembrane region" description="Helical" evidence="6">
    <location>
        <begin position="396"/>
        <end position="417"/>
    </location>
</feature>
<dbReference type="GO" id="GO:0005886">
    <property type="term" value="C:plasma membrane"/>
    <property type="evidence" value="ECO:0007669"/>
    <property type="project" value="TreeGrafter"/>
</dbReference>
<keyword evidence="2 6" id="KW-0812">Transmembrane</keyword>
<dbReference type="Pfam" id="PF13906">
    <property type="entry name" value="AA_permease_C"/>
    <property type="match status" value="1"/>
</dbReference>
<keyword evidence="9" id="KW-1185">Reference proteome</keyword>
<dbReference type="Pfam" id="PF13520">
    <property type="entry name" value="AA_permease_2"/>
    <property type="match status" value="1"/>
</dbReference>
<feature type="transmembrane region" description="Helical" evidence="6">
    <location>
        <begin position="369"/>
        <end position="390"/>
    </location>
</feature>
<feature type="transmembrane region" description="Helical" evidence="6">
    <location>
        <begin position="34"/>
        <end position="54"/>
    </location>
</feature>
<feature type="transmembrane region" description="Helical" evidence="6">
    <location>
        <begin position="539"/>
        <end position="558"/>
    </location>
</feature>
<evidence type="ECO:0000256" key="1">
    <source>
        <dbReference type="ARBA" id="ARBA00004141"/>
    </source>
</evidence>
<dbReference type="GO" id="GO:0015189">
    <property type="term" value="F:L-lysine transmembrane transporter activity"/>
    <property type="evidence" value="ECO:0007669"/>
    <property type="project" value="TreeGrafter"/>
</dbReference>
<feature type="transmembrane region" description="Helical" evidence="6">
    <location>
        <begin position="161"/>
        <end position="181"/>
    </location>
</feature>
<dbReference type="FunFam" id="1.20.1740.10:FF:000010">
    <property type="entry name" value="probable cationic amino acid transporter"/>
    <property type="match status" value="1"/>
</dbReference>
<feature type="transmembrane region" description="Helical" evidence="6">
    <location>
        <begin position="321"/>
        <end position="343"/>
    </location>
</feature>
<dbReference type="PANTHER" id="PTHR43243">
    <property type="entry name" value="INNER MEMBRANE TRANSPORTER YGJI-RELATED"/>
    <property type="match status" value="1"/>
</dbReference>
<dbReference type="InterPro" id="IPR029485">
    <property type="entry name" value="CAT_C"/>
</dbReference>
<dbReference type="Proteomes" id="UP001500889">
    <property type="component" value="Chromosome J"/>
</dbReference>
<feature type="transmembrane region" description="Helical" evidence="6">
    <location>
        <begin position="474"/>
        <end position="494"/>
    </location>
</feature>
<feature type="region of interest" description="Disordered" evidence="5">
    <location>
        <begin position="852"/>
        <end position="875"/>
    </location>
</feature>
<evidence type="ECO:0000313" key="8">
    <source>
        <dbReference type="EMBL" id="BFF96467.1"/>
    </source>
</evidence>